<dbReference type="GO" id="GO:0005634">
    <property type="term" value="C:nucleus"/>
    <property type="evidence" value="ECO:0007669"/>
    <property type="project" value="UniProtKB-SubCell"/>
</dbReference>
<evidence type="ECO:0000256" key="4">
    <source>
        <dbReference type="ARBA" id="ARBA00022634"/>
    </source>
</evidence>
<keyword evidence="7 15" id="KW-0479">Metal-binding</keyword>
<dbReference type="InterPro" id="IPR043502">
    <property type="entry name" value="DNA/RNA_pol_sf"/>
</dbReference>
<dbReference type="InterPro" id="IPR036775">
    <property type="entry name" value="DNA_pol_Y-fam_lit_finger_sf"/>
</dbReference>
<dbReference type="SUPFAM" id="SSF56672">
    <property type="entry name" value="DNA/RNA polymerases"/>
    <property type="match status" value="1"/>
</dbReference>
<dbReference type="SUPFAM" id="SSF100879">
    <property type="entry name" value="Lesion bypass DNA polymerase (Y-family), little finger domain"/>
    <property type="match status" value="1"/>
</dbReference>
<evidence type="ECO:0000313" key="20">
    <source>
        <dbReference type="Proteomes" id="UP000799640"/>
    </source>
</evidence>
<dbReference type="Pfam" id="PF16589">
    <property type="entry name" value="BRCT_2"/>
    <property type="match status" value="1"/>
</dbReference>
<dbReference type="GO" id="GO:0003887">
    <property type="term" value="F:DNA-directed DNA polymerase activity"/>
    <property type="evidence" value="ECO:0007669"/>
    <property type="project" value="InterPro"/>
</dbReference>
<feature type="compositionally biased region" description="Pro residues" evidence="16">
    <location>
        <begin position="885"/>
        <end position="894"/>
    </location>
</feature>
<keyword evidence="12 14" id="KW-0539">Nucleus</keyword>
<feature type="binding site" evidence="15">
    <location>
        <position position="502"/>
    </location>
    <ligand>
        <name>Mg(2+)</name>
        <dbReference type="ChEBI" id="CHEBI:18420"/>
        <label>1</label>
    </ligand>
</feature>
<gene>
    <name evidence="19" type="ORF">EJ06DRAFT_580758</name>
</gene>
<keyword evidence="10 14" id="KW-0238">DNA-binding</keyword>
<dbReference type="SUPFAM" id="SSF52113">
    <property type="entry name" value="BRCT domain"/>
    <property type="match status" value="1"/>
</dbReference>
<evidence type="ECO:0000256" key="16">
    <source>
        <dbReference type="SAM" id="MobiDB-lite"/>
    </source>
</evidence>
<comment type="subcellular location">
    <subcellularLocation>
        <location evidence="1 14">Nucleus</location>
    </subcellularLocation>
</comment>
<dbReference type="GO" id="GO:0006281">
    <property type="term" value="P:DNA repair"/>
    <property type="evidence" value="ECO:0007669"/>
    <property type="project" value="UniProtKB-KW"/>
</dbReference>
<dbReference type="InterPro" id="IPR036420">
    <property type="entry name" value="BRCT_dom_sf"/>
</dbReference>
<dbReference type="Gene3D" id="3.40.1170.60">
    <property type="match status" value="1"/>
</dbReference>
<evidence type="ECO:0000256" key="11">
    <source>
        <dbReference type="ARBA" id="ARBA00023204"/>
    </source>
</evidence>
<feature type="binding site" evidence="15">
    <location>
        <position position="503"/>
    </location>
    <ligand>
        <name>Mg(2+)</name>
        <dbReference type="ChEBI" id="CHEBI:18420"/>
        <label>1</label>
    </ligand>
</feature>
<feature type="region of interest" description="Disordered" evidence="16">
    <location>
        <begin position="158"/>
        <end position="240"/>
    </location>
</feature>
<feature type="compositionally biased region" description="Polar residues" evidence="16">
    <location>
        <begin position="186"/>
        <end position="195"/>
    </location>
</feature>
<evidence type="ECO:0000256" key="5">
    <source>
        <dbReference type="ARBA" id="ARBA00022679"/>
    </source>
</evidence>
<name>A0A6G1I2L0_9PEZI</name>
<dbReference type="PANTHER" id="PTHR45990">
    <property type="entry name" value="DNA REPAIR PROTEIN REV1"/>
    <property type="match status" value="1"/>
</dbReference>
<feature type="domain" description="UmuC" evidence="18">
    <location>
        <begin position="403"/>
        <end position="601"/>
    </location>
</feature>
<keyword evidence="6 14" id="KW-0548">Nucleotidyltransferase</keyword>
<keyword evidence="9 15" id="KW-0460">Magnesium</keyword>
<protein>
    <recommendedName>
        <fullName evidence="3 14">DNA repair protein REV1</fullName>
        <ecNumber evidence="14">2.7.7.-</ecNumber>
    </recommendedName>
</protein>
<dbReference type="Gene3D" id="1.10.150.20">
    <property type="entry name" value="5' to 3' exonuclease, C-terminal subdomain"/>
    <property type="match status" value="1"/>
</dbReference>
<dbReference type="FunFam" id="3.30.1490.100:FF:000001">
    <property type="entry name" value="DNA repair protein REV1"/>
    <property type="match status" value="1"/>
</dbReference>
<evidence type="ECO:0000256" key="12">
    <source>
        <dbReference type="ARBA" id="ARBA00023242"/>
    </source>
</evidence>
<dbReference type="GO" id="GO:0003684">
    <property type="term" value="F:damaged DNA binding"/>
    <property type="evidence" value="ECO:0007669"/>
    <property type="project" value="UniProtKB-UniRule"/>
</dbReference>
<dbReference type="Gene3D" id="6.10.250.1630">
    <property type="match status" value="3"/>
</dbReference>
<feature type="region of interest" description="Disordered" evidence="16">
    <location>
        <begin position="868"/>
        <end position="1012"/>
    </location>
</feature>
<keyword evidence="20" id="KW-1185">Reference proteome</keyword>
<dbReference type="GO" id="GO:0017125">
    <property type="term" value="F:deoxycytidyl transferase activity"/>
    <property type="evidence" value="ECO:0007669"/>
    <property type="project" value="TreeGrafter"/>
</dbReference>
<dbReference type="Pfam" id="PF21999">
    <property type="entry name" value="IMS_HHH_1"/>
    <property type="match status" value="1"/>
</dbReference>
<evidence type="ECO:0000256" key="9">
    <source>
        <dbReference type="ARBA" id="ARBA00022842"/>
    </source>
</evidence>
<evidence type="ECO:0000256" key="2">
    <source>
        <dbReference type="ARBA" id="ARBA00010945"/>
    </source>
</evidence>
<dbReference type="InterPro" id="IPR001357">
    <property type="entry name" value="BRCT_dom"/>
</dbReference>
<dbReference type="GO" id="GO:0070987">
    <property type="term" value="P:error-free translesion synthesis"/>
    <property type="evidence" value="ECO:0007669"/>
    <property type="project" value="UniProtKB-ARBA"/>
</dbReference>
<dbReference type="InterPro" id="IPR038401">
    <property type="entry name" value="Rev1_C_sf"/>
</dbReference>
<feature type="domain" description="BRCT" evidence="17">
    <location>
        <begin position="61"/>
        <end position="149"/>
    </location>
</feature>
<dbReference type="InterPro" id="IPR053848">
    <property type="entry name" value="IMS_HHH_1"/>
</dbReference>
<keyword evidence="8 14" id="KW-0227">DNA damage</keyword>
<feature type="region of interest" description="Disordered" evidence="16">
    <location>
        <begin position="1"/>
        <end position="30"/>
    </location>
</feature>
<feature type="binding site" evidence="15">
    <location>
        <position position="407"/>
    </location>
    <ligand>
        <name>Mg(2+)</name>
        <dbReference type="ChEBI" id="CHEBI:18420"/>
        <label>1</label>
    </ligand>
</feature>
<dbReference type="GO" id="GO:0042276">
    <property type="term" value="P:error-prone translesion synthesis"/>
    <property type="evidence" value="ECO:0007669"/>
    <property type="project" value="InterPro"/>
</dbReference>
<feature type="compositionally biased region" description="Polar residues" evidence="16">
    <location>
        <begin position="202"/>
        <end position="213"/>
    </location>
</feature>
<dbReference type="Gene3D" id="6.10.250.1490">
    <property type="match status" value="1"/>
</dbReference>
<dbReference type="Gene3D" id="3.30.1490.100">
    <property type="entry name" value="DNA polymerase, Y-family, little finger domain"/>
    <property type="match status" value="1"/>
</dbReference>
<comment type="similarity">
    <text evidence="2 14">Belongs to the DNA polymerase type-Y family.</text>
</comment>
<evidence type="ECO:0000256" key="10">
    <source>
        <dbReference type="ARBA" id="ARBA00023125"/>
    </source>
</evidence>
<dbReference type="InterPro" id="IPR001126">
    <property type="entry name" value="UmuC"/>
</dbReference>
<dbReference type="CDD" id="cd17719">
    <property type="entry name" value="BRCT_Rev1"/>
    <property type="match status" value="1"/>
</dbReference>
<dbReference type="InterPro" id="IPR031991">
    <property type="entry name" value="Rev1_C"/>
</dbReference>
<evidence type="ECO:0000256" key="13">
    <source>
        <dbReference type="ARBA" id="ARBA00058985"/>
    </source>
</evidence>
<feature type="compositionally biased region" description="Basic and acidic residues" evidence="16">
    <location>
        <begin position="1"/>
        <end position="22"/>
    </location>
</feature>
<keyword evidence="5 14" id="KW-0808">Transferase</keyword>
<dbReference type="Gene3D" id="1.20.58.1280">
    <property type="entry name" value="DNA repair protein Rev1, C-terminal domain"/>
    <property type="match status" value="1"/>
</dbReference>
<evidence type="ECO:0000256" key="8">
    <source>
        <dbReference type="ARBA" id="ARBA00022763"/>
    </source>
</evidence>
<feature type="compositionally biased region" description="Basic and acidic residues" evidence="16">
    <location>
        <begin position="302"/>
        <end position="318"/>
    </location>
</feature>
<feature type="compositionally biased region" description="Polar residues" evidence="16">
    <location>
        <begin position="159"/>
        <end position="173"/>
    </location>
</feature>
<reference evidence="19" key="1">
    <citation type="journal article" date="2020" name="Stud. Mycol.">
        <title>101 Dothideomycetes genomes: a test case for predicting lifestyles and emergence of pathogens.</title>
        <authorList>
            <person name="Haridas S."/>
            <person name="Albert R."/>
            <person name="Binder M."/>
            <person name="Bloem J."/>
            <person name="Labutti K."/>
            <person name="Salamov A."/>
            <person name="Andreopoulos B."/>
            <person name="Baker S."/>
            <person name="Barry K."/>
            <person name="Bills G."/>
            <person name="Bluhm B."/>
            <person name="Cannon C."/>
            <person name="Castanera R."/>
            <person name="Culley D."/>
            <person name="Daum C."/>
            <person name="Ezra D."/>
            <person name="Gonzalez J."/>
            <person name="Henrissat B."/>
            <person name="Kuo A."/>
            <person name="Liang C."/>
            <person name="Lipzen A."/>
            <person name="Lutzoni F."/>
            <person name="Magnuson J."/>
            <person name="Mondo S."/>
            <person name="Nolan M."/>
            <person name="Ohm R."/>
            <person name="Pangilinan J."/>
            <person name="Park H.-J."/>
            <person name="Ramirez L."/>
            <person name="Alfaro M."/>
            <person name="Sun H."/>
            <person name="Tritt A."/>
            <person name="Yoshinaga Y."/>
            <person name="Zwiers L.-H."/>
            <person name="Turgeon B."/>
            <person name="Goodwin S."/>
            <person name="Spatafora J."/>
            <person name="Crous P."/>
            <person name="Grigoriev I."/>
        </authorList>
    </citation>
    <scope>NUCLEOTIDE SEQUENCE</scope>
    <source>
        <strain evidence="19">CBS 262.69</strain>
    </source>
</reference>
<dbReference type="FunFam" id="3.40.50.10190:FF:000011">
    <property type="entry name" value="DNA repair protein REV1"/>
    <property type="match status" value="1"/>
</dbReference>
<evidence type="ECO:0000256" key="14">
    <source>
        <dbReference type="PIRNR" id="PIRNR036573"/>
    </source>
</evidence>
<dbReference type="EC" id="2.7.7.-" evidence="14"/>
<evidence type="ECO:0000259" key="17">
    <source>
        <dbReference type="PROSITE" id="PS50172"/>
    </source>
</evidence>
<sequence length="1175" mass="129735">MGSRLDKTSSEVRKRIENHSFDNEEGEEYDPSAFGGFGDYFRRKKIKLQNLDVELRSQAGDRPQIFRGIVAHINGYTQPSLNDLHKMIVQHGGGFMQYLDGKTMVTHIIASNLTPKKAVEFRKYRIVKPAWVVESVKAGKLLPWEAFRVVDEGPRQKVLSFNNGGMSTQTNTPARGYREESDRSWYTKQLKNQSPGGMDPPRQSQSSKYRTQRSSAVEDVSDSDEEKKPSAVPQSTPHLIRDLRQIETAESEGYLEPHIQAQALKQLELVPSLDVPSSPHDAEDTNLGFEGDAAEIVTEVQDARTPEPESNKRAHDSDIDVSPSKRRKLTAEEHNAILLSDPNIRKTTVVNPGFLEQYYRESRLHHLSTWKADLKAQLQAMADEKTASQKRREKRPAHARRYILHVDFDSFFAAVSLKKHPQYKDKPVAIAHSNGSASEIASCNYPAREFGAHNGMWMKRALELCPELKVLPYDFPAYEEASRAFYESVIATGGVIQSVSIDEVLVDATMLCAAAAGTDAVKRNEGGVDREQAEADQIARQVRDDVRARTGCEVSVGIGGNILLAKLALRKAKPAGQYQVCPEEVLDFIGPLEVQKLPGVAHSTGGKLEELGIKLVRDIREVTRDRLTTALGPKTGERLWECARGIDRKEVGDVEIRKSVSAEVNWGVRFVTQEQVDEFMENIGGELHSRLLKEKVKGKQLSLKIMKRAADAPLDPPKHLGHGKCDTFNKSLILGVATNAKEIIAKETILMLKSFGISPGELRGIGVQMTKLEPLKPEGKPDSSQRLLQFKPKSPPRPPPSDPDDVATPTKPKVPADRVGFGAPALNQPSPSRKPLNTSGTQFILPTQVDPSVLAELPADIRARFVNRLKGNPKPADAPAETRPSSPPPPPNATPRPFTLLPAESQLDPATLNELPPDVRAEVLAFYNQRPNPTPPQSPRRPAPQSPRRPRPLSKRPPPQPRRRGRPPKSAARPPANATLTQAFISARPAPRAETGGSAPGTDTDGDDQAAEDGIDPQVLAELPPDIRAEVLAEQARLRARTVRPAPRSATRDTATSLQRFVSLPPRPPRPTFTPAKLGDLREIREAVTGWVREFRDEGPYEEDVDALGTYLARVVREEGDMAKAVAVVKWLRWVVEEYLIEGGDARGAWETVVGGLAEGLRGVVREMGRGEVDV</sequence>
<dbReference type="Pfam" id="PF16727">
    <property type="entry name" value="REV1_C"/>
    <property type="match status" value="1"/>
</dbReference>
<feature type="compositionally biased region" description="Basic and acidic residues" evidence="16">
    <location>
        <begin position="773"/>
        <end position="783"/>
    </location>
</feature>
<dbReference type="AlphaFoldDB" id="A0A6G1I2L0"/>
<feature type="region of interest" description="Disordered" evidence="16">
    <location>
        <begin position="302"/>
        <end position="327"/>
    </location>
</feature>
<dbReference type="Gene3D" id="3.30.70.270">
    <property type="match status" value="1"/>
</dbReference>
<evidence type="ECO:0000256" key="6">
    <source>
        <dbReference type="ARBA" id="ARBA00022695"/>
    </source>
</evidence>
<dbReference type="GO" id="GO:0046872">
    <property type="term" value="F:metal ion binding"/>
    <property type="evidence" value="ECO:0007669"/>
    <property type="project" value="UniProtKB-KW"/>
</dbReference>
<evidence type="ECO:0000259" key="18">
    <source>
        <dbReference type="PROSITE" id="PS50173"/>
    </source>
</evidence>
<evidence type="ECO:0000256" key="7">
    <source>
        <dbReference type="ARBA" id="ARBA00022723"/>
    </source>
</evidence>
<keyword evidence="11 14" id="KW-0234">DNA repair</keyword>
<dbReference type="Pfam" id="PF11799">
    <property type="entry name" value="IMS_C"/>
    <property type="match status" value="1"/>
</dbReference>
<dbReference type="FunFam" id="3.30.70.270:FF:000040">
    <property type="entry name" value="DNA repair protein REV1"/>
    <property type="match status" value="1"/>
</dbReference>
<dbReference type="InterPro" id="IPR012112">
    <property type="entry name" value="REV1"/>
</dbReference>
<dbReference type="InterPro" id="IPR017961">
    <property type="entry name" value="DNA_pol_Y-fam_little_finger"/>
</dbReference>
<dbReference type="PROSITE" id="PS50173">
    <property type="entry name" value="UMUC"/>
    <property type="match status" value="1"/>
</dbReference>
<dbReference type="EMBL" id="ML996691">
    <property type="protein sequence ID" value="KAF2402520.1"/>
    <property type="molecule type" value="Genomic_DNA"/>
</dbReference>
<dbReference type="Gene3D" id="3.40.50.10190">
    <property type="entry name" value="BRCT domain"/>
    <property type="match status" value="1"/>
</dbReference>
<dbReference type="PANTHER" id="PTHR45990:SF1">
    <property type="entry name" value="DNA REPAIR PROTEIN REV1"/>
    <property type="match status" value="1"/>
</dbReference>
<dbReference type="PROSITE" id="PS50172">
    <property type="entry name" value="BRCT"/>
    <property type="match status" value="1"/>
</dbReference>
<dbReference type="CDD" id="cd01701">
    <property type="entry name" value="PolY_Rev1"/>
    <property type="match status" value="1"/>
</dbReference>
<feature type="compositionally biased region" description="Basic and acidic residues" evidence="16">
    <location>
        <begin position="176"/>
        <end position="185"/>
    </location>
</feature>
<accession>A0A6G1I2L0</accession>
<dbReference type="Pfam" id="PF14377">
    <property type="entry name" value="UBM"/>
    <property type="match status" value="3"/>
</dbReference>
<dbReference type="Pfam" id="PF00817">
    <property type="entry name" value="IMS"/>
    <property type="match status" value="1"/>
</dbReference>
<comment type="function">
    <text evidence="13">Deoxycytidyl transferase involved in DNA repair. Transfers a dCMP residue from dCTP to the 3'-end of a DNA primer in a template-dependent reaction. May assist in the first step in the bypass of abasic lesions by the insertion of a nucleotide opposite the lesion. Required for normal induction of mutations by physical and chemical agents. Involved in mitochondrial DNA mutagenesis.</text>
</comment>
<dbReference type="SMART" id="SM00292">
    <property type="entry name" value="BRCT"/>
    <property type="match status" value="1"/>
</dbReference>
<feature type="compositionally biased region" description="Pro residues" evidence="16">
    <location>
        <begin position="932"/>
        <end position="947"/>
    </location>
</feature>
<feature type="compositionally biased region" description="Polar residues" evidence="16">
    <location>
        <begin position="827"/>
        <end position="842"/>
    </location>
</feature>
<evidence type="ECO:0000256" key="15">
    <source>
        <dbReference type="PIRSR" id="PIRSR036573-2"/>
    </source>
</evidence>
<comment type="cofactor">
    <cofactor evidence="15">
        <name>Mg(2+)</name>
        <dbReference type="ChEBI" id="CHEBI:18420"/>
    </cofactor>
    <text evidence="15">Binds 2 magnesium ions.</text>
</comment>
<feature type="region of interest" description="Disordered" evidence="16">
    <location>
        <begin position="773"/>
        <end position="842"/>
    </location>
</feature>
<evidence type="ECO:0000256" key="1">
    <source>
        <dbReference type="ARBA" id="ARBA00004123"/>
    </source>
</evidence>
<evidence type="ECO:0000256" key="3">
    <source>
        <dbReference type="ARBA" id="ARBA00020399"/>
    </source>
</evidence>
<organism evidence="19 20">
    <name type="scientific">Trichodelitschia bisporula</name>
    <dbReference type="NCBI Taxonomy" id="703511"/>
    <lineage>
        <taxon>Eukaryota</taxon>
        <taxon>Fungi</taxon>
        <taxon>Dikarya</taxon>
        <taxon>Ascomycota</taxon>
        <taxon>Pezizomycotina</taxon>
        <taxon>Dothideomycetes</taxon>
        <taxon>Dothideomycetes incertae sedis</taxon>
        <taxon>Phaeotrichales</taxon>
        <taxon>Phaeotrichaceae</taxon>
        <taxon>Trichodelitschia</taxon>
    </lineage>
</organism>
<dbReference type="OrthoDB" id="427711at2759"/>
<proteinExistence type="inferred from homology"/>
<dbReference type="Proteomes" id="UP000799640">
    <property type="component" value="Unassembled WGS sequence"/>
</dbReference>
<dbReference type="InterPro" id="IPR025527">
    <property type="entry name" value="HUWE1/Rev1_UBM"/>
</dbReference>
<keyword evidence="4 14" id="KW-0237">DNA synthesis</keyword>
<dbReference type="InterPro" id="IPR043128">
    <property type="entry name" value="Rev_trsase/Diguanyl_cyclase"/>
</dbReference>
<dbReference type="PIRSF" id="PIRSF036573">
    <property type="entry name" value="REV1"/>
    <property type="match status" value="1"/>
</dbReference>
<evidence type="ECO:0000313" key="19">
    <source>
        <dbReference type="EMBL" id="KAF2402520.1"/>
    </source>
</evidence>